<dbReference type="GO" id="GO:0043295">
    <property type="term" value="F:glutathione binding"/>
    <property type="evidence" value="ECO:0007669"/>
    <property type="project" value="TreeGrafter"/>
</dbReference>
<dbReference type="SFLD" id="SFLDS00019">
    <property type="entry name" value="Glutathione_Transferase_(cytos"/>
    <property type="match status" value="1"/>
</dbReference>
<gene>
    <name evidence="7" type="ORF">HYPSUDRAFT_44020</name>
</gene>
<dbReference type="PANTHER" id="PTHR43900:SF3">
    <property type="entry name" value="GLUTATHIONE S-TRANSFERASE RHO"/>
    <property type="match status" value="1"/>
</dbReference>
<organism evidence="7 8">
    <name type="scientific">Hypholoma sublateritium (strain FD-334 SS-4)</name>
    <dbReference type="NCBI Taxonomy" id="945553"/>
    <lineage>
        <taxon>Eukaryota</taxon>
        <taxon>Fungi</taxon>
        <taxon>Dikarya</taxon>
        <taxon>Basidiomycota</taxon>
        <taxon>Agaricomycotina</taxon>
        <taxon>Agaricomycetes</taxon>
        <taxon>Agaricomycetidae</taxon>
        <taxon>Agaricales</taxon>
        <taxon>Agaricineae</taxon>
        <taxon>Strophariaceae</taxon>
        <taxon>Hypholoma</taxon>
    </lineage>
</organism>
<sequence>MVLKLYGFHRDTCTPRVALILREKNVPFEFINVDLTKREQKSPEYMKHQPFGSTPYIDDDGFILFESRAICYYIASKYADQGTPLIPTELKANALFHQAVSMEVTSFNEHVEKIVAEKVWKRFRGETADEANYERHLALLDSKLDVYDGILSKQKYLSGNEITLADLYHIPYGAMLAVGGTDIMEAKPNVKRWWIDITSRPSWVAVKKDLIKLSEDGKW</sequence>
<evidence type="ECO:0000256" key="2">
    <source>
        <dbReference type="ARBA" id="ARBA00022679"/>
    </source>
</evidence>
<dbReference type="InterPro" id="IPR040079">
    <property type="entry name" value="Glutathione_S-Trfase"/>
</dbReference>
<dbReference type="PROSITE" id="PS50405">
    <property type="entry name" value="GST_CTER"/>
    <property type="match status" value="1"/>
</dbReference>
<accession>A0A0D2NT42</accession>
<evidence type="ECO:0000259" key="6">
    <source>
        <dbReference type="PROSITE" id="PS50405"/>
    </source>
</evidence>
<dbReference type="CDD" id="cd03053">
    <property type="entry name" value="GST_N_Phi"/>
    <property type="match status" value="1"/>
</dbReference>
<dbReference type="GO" id="GO:0005737">
    <property type="term" value="C:cytoplasm"/>
    <property type="evidence" value="ECO:0007669"/>
    <property type="project" value="TreeGrafter"/>
</dbReference>
<dbReference type="OrthoDB" id="249703at2759"/>
<dbReference type="SUPFAM" id="SSF52833">
    <property type="entry name" value="Thioredoxin-like"/>
    <property type="match status" value="1"/>
</dbReference>
<dbReference type="STRING" id="945553.A0A0D2NT42"/>
<evidence type="ECO:0000313" key="8">
    <source>
        <dbReference type="Proteomes" id="UP000054270"/>
    </source>
</evidence>
<dbReference type="EMBL" id="KN817574">
    <property type="protein sequence ID" value="KJA19736.1"/>
    <property type="molecule type" value="Genomic_DNA"/>
</dbReference>
<dbReference type="InterPro" id="IPR004046">
    <property type="entry name" value="GST_C"/>
</dbReference>
<feature type="domain" description="GST C-terminal" evidence="6">
    <location>
        <begin position="89"/>
        <end position="219"/>
    </location>
</feature>
<comment type="similarity">
    <text evidence="4">Belongs to the GST superfamily.</text>
</comment>
<evidence type="ECO:0000313" key="7">
    <source>
        <dbReference type="EMBL" id="KJA19736.1"/>
    </source>
</evidence>
<dbReference type="Pfam" id="PF02798">
    <property type="entry name" value="GST_N"/>
    <property type="match status" value="1"/>
</dbReference>
<dbReference type="GO" id="GO:0006749">
    <property type="term" value="P:glutathione metabolic process"/>
    <property type="evidence" value="ECO:0007669"/>
    <property type="project" value="TreeGrafter"/>
</dbReference>
<dbReference type="SUPFAM" id="SSF47616">
    <property type="entry name" value="GST C-terminal domain-like"/>
    <property type="match status" value="1"/>
</dbReference>
<evidence type="ECO:0000256" key="3">
    <source>
        <dbReference type="ARBA" id="ARBA00047960"/>
    </source>
</evidence>
<proteinExistence type="inferred from homology"/>
<keyword evidence="2" id="KW-0808">Transferase</keyword>
<comment type="catalytic activity">
    <reaction evidence="3">
        <text>RX + glutathione = an S-substituted glutathione + a halide anion + H(+)</text>
        <dbReference type="Rhea" id="RHEA:16437"/>
        <dbReference type="ChEBI" id="CHEBI:15378"/>
        <dbReference type="ChEBI" id="CHEBI:16042"/>
        <dbReference type="ChEBI" id="CHEBI:17792"/>
        <dbReference type="ChEBI" id="CHEBI:57925"/>
        <dbReference type="ChEBI" id="CHEBI:90779"/>
        <dbReference type="EC" id="2.5.1.18"/>
    </reaction>
</comment>
<dbReference type="InterPro" id="IPR010987">
    <property type="entry name" value="Glutathione-S-Trfase_C-like"/>
</dbReference>
<dbReference type="GO" id="GO:0004364">
    <property type="term" value="F:glutathione transferase activity"/>
    <property type="evidence" value="ECO:0007669"/>
    <property type="project" value="UniProtKB-EC"/>
</dbReference>
<dbReference type="FunFam" id="3.40.30.10:FF:000016">
    <property type="entry name" value="Glutathione S-transferase F2"/>
    <property type="match status" value="1"/>
</dbReference>
<evidence type="ECO:0000259" key="5">
    <source>
        <dbReference type="PROSITE" id="PS50404"/>
    </source>
</evidence>
<dbReference type="EC" id="2.5.1.18" evidence="1"/>
<dbReference type="Gene3D" id="1.20.1050.10">
    <property type="match status" value="1"/>
</dbReference>
<dbReference type="Pfam" id="PF00043">
    <property type="entry name" value="GST_C"/>
    <property type="match status" value="1"/>
</dbReference>
<protein>
    <recommendedName>
        <fullName evidence="1">glutathione transferase</fullName>
        <ecNumber evidence="1">2.5.1.18</ecNumber>
    </recommendedName>
</protein>
<dbReference type="InterPro" id="IPR004045">
    <property type="entry name" value="Glutathione_S-Trfase_N"/>
</dbReference>
<dbReference type="Proteomes" id="UP000054270">
    <property type="component" value="Unassembled WGS sequence"/>
</dbReference>
<name>A0A0D2NT42_HYPSF</name>
<dbReference type="SFLD" id="SFLDG00358">
    <property type="entry name" value="Main_(cytGST)"/>
    <property type="match status" value="1"/>
</dbReference>
<evidence type="ECO:0000256" key="4">
    <source>
        <dbReference type="RuleBase" id="RU003494"/>
    </source>
</evidence>
<evidence type="ECO:0000256" key="1">
    <source>
        <dbReference type="ARBA" id="ARBA00012452"/>
    </source>
</evidence>
<feature type="domain" description="GST N-terminal" evidence="5">
    <location>
        <begin position="1"/>
        <end position="82"/>
    </location>
</feature>
<dbReference type="PANTHER" id="PTHR43900">
    <property type="entry name" value="GLUTATHIONE S-TRANSFERASE RHO"/>
    <property type="match status" value="1"/>
</dbReference>
<reference evidence="8" key="1">
    <citation type="submission" date="2014-04" db="EMBL/GenBank/DDBJ databases">
        <title>Evolutionary Origins and Diversification of the Mycorrhizal Mutualists.</title>
        <authorList>
            <consortium name="DOE Joint Genome Institute"/>
            <consortium name="Mycorrhizal Genomics Consortium"/>
            <person name="Kohler A."/>
            <person name="Kuo A."/>
            <person name="Nagy L.G."/>
            <person name="Floudas D."/>
            <person name="Copeland A."/>
            <person name="Barry K.W."/>
            <person name="Cichocki N."/>
            <person name="Veneault-Fourrey C."/>
            <person name="LaButti K."/>
            <person name="Lindquist E.A."/>
            <person name="Lipzen A."/>
            <person name="Lundell T."/>
            <person name="Morin E."/>
            <person name="Murat C."/>
            <person name="Riley R."/>
            <person name="Ohm R."/>
            <person name="Sun H."/>
            <person name="Tunlid A."/>
            <person name="Henrissat B."/>
            <person name="Grigoriev I.V."/>
            <person name="Hibbett D.S."/>
            <person name="Martin F."/>
        </authorList>
    </citation>
    <scope>NUCLEOTIDE SEQUENCE [LARGE SCALE GENOMIC DNA]</scope>
    <source>
        <strain evidence="8">FD-334 SS-4</strain>
    </source>
</reference>
<dbReference type="Gene3D" id="3.40.30.10">
    <property type="entry name" value="Glutaredoxin"/>
    <property type="match status" value="1"/>
</dbReference>
<dbReference type="InterPro" id="IPR036249">
    <property type="entry name" value="Thioredoxin-like_sf"/>
</dbReference>
<dbReference type="AlphaFoldDB" id="A0A0D2NT42"/>
<dbReference type="InterPro" id="IPR036282">
    <property type="entry name" value="Glutathione-S-Trfase_C_sf"/>
</dbReference>
<dbReference type="OMA" id="DEGCIWD"/>
<dbReference type="PROSITE" id="PS50404">
    <property type="entry name" value="GST_NTER"/>
    <property type="match status" value="1"/>
</dbReference>
<keyword evidence="8" id="KW-1185">Reference proteome</keyword>